<keyword evidence="3" id="KW-1185">Reference proteome</keyword>
<evidence type="ECO:0000256" key="1">
    <source>
        <dbReference type="SAM" id="MobiDB-lite"/>
    </source>
</evidence>
<dbReference type="RefSeq" id="WP_381532817.1">
    <property type="nucleotide sequence ID" value="NZ_JBHUMQ010000044.1"/>
</dbReference>
<reference evidence="3" key="1">
    <citation type="journal article" date="2019" name="Int. J. Syst. Evol. Microbiol.">
        <title>The Global Catalogue of Microorganisms (GCM) 10K type strain sequencing project: providing services to taxonomists for standard genome sequencing and annotation.</title>
        <authorList>
            <consortium name="The Broad Institute Genomics Platform"/>
            <consortium name="The Broad Institute Genome Sequencing Center for Infectious Disease"/>
            <person name="Wu L."/>
            <person name="Ma J."/>
        </authorList>
    </citation>
    <scope>NUCLEOTIDE SEQUENCE [LARGE SCALE GENOMIC DNA]</scope>
    <source>
        <strain evidence="3">TISTR 2466</strain>
    </source>
</reference>
<proteinExistence type="predicted"/>
<protein>
    <submittedName>
        <fullName evidence="2">Uncharacterized protein</fullName>
    </submittedName>
</protein>
<name>A0ABW5S706_9BACL</name>
<accession>A0ABW5S706</accession>
<comment type="caution">
    <text evidence="2">The sequence shown here is derived from an EMBL/GenBank/DDBJ whole genome shotgun (WGS) entry which is preliminary data.</text>
</comment>
<dbReference type="Proteomes" id="UP001597399">
    <property type="component" value="Unassembled WGS sequence"/>
</dbReference>
<evidence type="ECO:0000313" key="3">
    <source>
        <dbReference type="Proteomes" id="UP001597399"/>
    </source>
</evidence>
<dbReference type="EMBL" id="JBHUMQ010000044">
    <property type="protein sequence ID" value="MFD2695416.1"/>
    <property type="molecule type" value="Genomic_DNA"/>
</dbReference>
<organism evidence="2 3">
    <name type="scientific">Sporolactobacillus shoreicorticis</name>
    <dbReference type="NCBI Taxonomy" id="1923877"/>
    <lineage>
        <taxon>Bacteria</taxon>
        <taxon>Bacillati</taxon>
        <taxon>Bacillota</taxon>
        <taxon>Bacilli</taxon>
        <taxon>Bacillales</taxon>
        <taxon>Sporolactobacillaceae</taxon>
        <taxon>Sporolactobacillus</taxon>
    </lineage>
</organism>
<sequence length="52" mass="6117">MNERQETDPNVTDEEQEDRESAVTENRNVDYLHEDHREQADEEIRRSSAVSG</sequence>
<feature type="region of interest" description="Disordered" evidence="1">
    <location>
        <begin position="1"/>
        <end position="52"/>
    </location>
</feature>
<gene>
    <name evidence="2" type="ORF">ACFSUE_17580</name>
</gene>
<evidence type="ECO:0000313" key="2">
    <source>
        <dbReference type="EMBL" id="MFD2695416.1"/>
    </source>
</evidence>
<feature type="compositionally biased region" description="Basic and acidic residues" evidence="1">
    <location>
        <begin position="19"/>
        <end position="46"/>
    </location>
</feature>